<sequence length="438" mass="49578">MALHHPVARQANQLSEQARQELRMARGVFDPVAASKFYQKELGGKNYYTLWDNVLKVPLWIGEVKAGYERNQGANVNPENVTSSQGLQYVGLSVPIGQGLLIDERRATLQQAKQALALAEADRVKNINKLLLEATKAYWDWANAYHRGQLLAQGLQLANVRLQAVKERVKEGDLAAIDSVEAQIEVQNRQALLAQAQLESQNAALLVSNYLWGENNTPLELPAQVTPSLQGTELEPLAAQDVAVLLDQARERHPEVMKLQIKLRQLDIERRFTQNKLLPKLNLEYNVIGTGGTAGEQWLQERYLSDNYKLGASFSVPLFLRQERGKLQITRLKINATQLELAQTTRESLNLVQASYNERKQLEEQIQLQEQIIRNSELLQRGEQERFENGESSLFLVNTREANLLSQQIKLYELKTKYAKAKYYLQWAAGDLGIGATR</sequence>
<dbReference type="Proteomes" id="UP001501844">
    <property type="component" value="Unassembled WGS sequence"/>
</dbReference>
<name>A0ABP8G090_9BACT</name>
<comment type="similarity">
    <text evidence="2">Belongs to the outer membrane factor (OMF) (TC 1.B.17) family.</text>
</comment>
<accession>A0ABP8G090</accession>
<evidence type="ECO:0000256" key="4">
    <source>
        <dbReference type="ARBA" id="ARBA00022452"/>
    </source>
</evidence>
<dbReference type="PANTHER" id="PTHR30026">
    <property type="entry name" value="OUTER MEMBRANE PROTEIN TOLC"/>
    <property type="match status" value="1"/>
</dbReference>
<keyword evidence="3" id="KW-0813">Transport</keyword>
<dbReference type="Pfam" id="PF02321">
    <property type="entry name" value="OEP"/>
    <property type="match status" value="2"/>
</dbReference>
<evidence type="ECO:0000256" key="5">
    <source>
        <dbReference type="ARBA" id="ARBA00022692"/>
    </source>
</evidence>
<dbReference type="PANTHER" id="PTHR30026:SF20">
    <property type="entry name" value="OUTER MEMBRANE PROTEIN TOLC"/>
    <property type="match status" value="1"/>
</dbReference>
<dbReference type="Gene3D" id="1.20.1600.10">
    <property type="entry name" value="Outer membrane efflux proteins (OEP)"/>
    <property type="match status" value="1"/>
</dbReference>
<evidence type="ECO:0000256" key="3">
    <source>
        <dbReference type="ARBA" id="ARBA00022448"/>
    </source>
</evidence>
<comment type="caution">
    <text evidence="9">The sequence shown here is derived from an EMBL/GenBank/DDBJ whole genome shotgun (WGS) entry which is preliminary data.</text>
</comment>
<evidence type="ECO:0000256" key="2">
    <source>
        <dbReference type="ARBA" id="ARBA00007613"/>
    </source>
</evidence>
<evidence type="ECO:0000313" key="10">
    <source>
        <dbReference type="Proteomes" id="UP001501844"/>
    </source>
</evidence>
<organism evidence="9 10">
    <name type="scientific">Nibribacter koreensis</name>
    <dbReference type="NCBI Taxonomy" id="1084519"/>
    <lineage>
        <taxon>Bacteria</taxon>
        <taxon>Pseudomonadati</taxon>
        <taxon>Bacteroidota</taxon>
        <taxon>Cytophagia</taxon>
        <taxon>Cytophagales</taxon>
        <taxon>Hymenobacteraceae</taxon>
        <taxon>Nibribacter</taxon>
    </lineage>
</organism>
<evidence type="ECO:0000313" key="9">
    <source>
        <dbReference type="EMBL" id="GAA4314658.1"/>
    </source>
</evidence>
<reference evidence="10" key="1">
    <citation type="journal article" date="2019" name="Int. J. Syst. Evol. Microbiol.">
        <title>The Global Catalogue of Microorganisms (GCM) 10K type strain sequencing project: providing services to taxonomists for standard genome sequencing and annotation.</title>
        <authorList>
            <consortium name="The Broad Institute Genomics Platform"/>
            <consortium name="The Broad Institute Genome Sequencing Center for Infectious Disease"/>
            <person name="Wu L."/>
            <person name="Ma J."/>
        </authorList>
    </citation>
    <scope>NUCLEOTIDE SEQUENCE [LARGE SCALE GENOMIC DNA]</scope>
    <source>
        <strain evidence="10">JCM 17917</strain>
    </source>
</reference>
<dbReference type="EMBL" id="BAABGX010000003">
    <property type="protein sequence ID" value="GAA4314658.1"/>
    <property type="molecule type" value="Genomic_DNA"/>
</dbReference>
<keyword evidence="4" id="KW-1134">Transmembrane beta strand</keyword>
<comment type="subcellular location">
    <subcellularLocation>
        <location evidence="1">Cell outer membrane</location>
    </subcellularLocation>
</comment>
<dbReference type="InterPro" id="IPR003423">
    <property type="entry name" value="OMP_efflux"/>
</dbReference>
<gene>
    <name evidence="9" type="ORF">GCM10023183_34960</name>
</gene>
<feature type="coiled-coil region" evidence="8">
    <location>
        <begin position="352"/>
        <end position="379"/>
    </location>
</feature>
<evidence type="ECO:0000256" key="8">
    <source>
        <dbReference type="SAM" id="Coils"/>
    </source>
</evidence>
<evidence type="ECO:0000256" key="7">
    <source>
        <dbReference type="ARBA" id="ARBA00023237"/>
    </source>
</evidence>
<protein>
    <submittedName>
        <fullName evidence="9">TolC family protein</fullName>
    </submittedName>
</protein>
<keyword evidence="10" id="KW-1185">Reference proteome</keyword>
<proteinExistence type="inferred from homology"/>
<keyword evidence="5" id="KW-0812">Transmembrane</keyword>
<keyword evidence="7" id="KW-0998">Cell outer membrane</keyword>
<evidence type="ECO:0000256" key="6">
    <source>
        <dbReference type="ARBA" id="ARBA00023136"/>
    </source>
</evidence>
<dbReference type="SUPFAM" id="SSF56954">
    <property type="entry name" value="Outer membrane efflux proteins (OEP)"/>
    <property type="match status" value="1"/>
</dbReference>
<dbReference type="InterPro" id="IPR051906">
    <property type="entry name" value="TolC-like"/>
</dbReference>
<evidence type="ECO:0000256" key="1">
    <source>
        <dbReference type="ARBA" id="ARBA00004442"/>
    </source>
</evidence>
<keyword evidence="8" id="KW-0175">Coiled coil</keyword>
<keyword evidence="6" id="KW-0472">Membrane</keyword>